<gene>
    <name evidence="2" type="ORF">DYE48_10540</name>
</gene>
<keyword evidence="1" id="KW-0812">Transmembrane</keyword>
<reference evidence="2 3" key="1">
    <citation type="submission" date="2018-08" db="EMBL/GenBank/DDBJ databases">
        <title>Genome sequence of Halobacillus trueperi KCTC 3686.</title>
        <authorList>
            <person name="Cho K.H."/>
            <person name="Kwak M.-J."/>
            <person name="Kim B.-Y."/>
            <person name="Chun J."/>
        </authorList>
    </citation>
    <scope>NUCLEOTIDE SEQUENCE [LARGE SCALE GENOMIC DNA]</scope>
    <source>
        <strain evidence="2 3">KCTC 3686</strain>
    </source>
</reference>
<comment type="caution">
    <text evidence="2">The sequence shown here is derived from an EMBL/GenBank/DDBJ whole genome shotgun (WGS) entry which is preliminary data.</text>
</comment>
<feature type="transmembrane region" description="Helical" evidence="1">
    <location>
        <begin position="7"/>
        <end position="30"/>
    </location>
</feature>
<name>A0A3E0J8N2_9BACI</name>
<keyword evidence="1" id="KW-1133">Transmembrane helix</keyword>
<sequence length="98" mass="12100">MNILFCRFWFCFGLLHLGSFILFILCNTFLGKVLLFFCWLFSYLVFWSFILYRIFFFAFLLRSRCIHQLIVFHRYRLLSAGVGIIISLDIRVFWFWWV</sequence>
<dbReference type="Proteomes" id="UP000256305">
    <property type="component" value="Unassembled WGS sequence"/>
</dbReference>
<feature type="transmembrane region" description="Helical" evidence="1">
    <location>
        <begin position="77"/>
        <end position="97"/>
    </location>
</feature>
<keyword evidence="1" id="KW-0472">Membrane</keyword>
<dbReference type="EMBL" id="QUAE01000007">
    <property type="protein sequence ID" value="REJ09149.1"/>
    <property type="molecule type" value="Genomic_DNA"/>
</dbReference>
<evidence type="ECO:0000313" key="2">
    <source>
        <dbReference type="EMBL" id="REJ09149.1"/>
    </source>
</evidence>
<proteinExistence type="predicted"/>
<protein>
    <submittedName>
        <fullName evidence="2">Uncharacterized protein</fullName>
    </submittedName>
</protein>
<evidence type="ECO:0000313" key="3">
    <source>
        <dbReference type="Proteomes" id="UP000256305"/>
    </source>
</evidence>
<dbReference type="AlphaFoldDB" id="A0A3E0J8N2"/>
<accession>A0A3E0J8N2</accession>
<evidence type="ECO:0000256" key="1">
    <source>
        <dbReference type="SAM" id="Phobius"/>
    </source>
</evidence>
<feature type="transmembrane region" description="Helical" evidence="1">
    <location>
        <begin position="36"/>
        <end position="56"/>
    </location>
</feature>
<keyword evidence="3" id="KW-1185">Reference proteome</keyword>
<organism evidence="2 3">
    <name type="scientific">Halobacillus trueperi</name>
    <dbReference type="NCBI Taxonomy" id="156205"/>
    <lineage>
        <taxon>Bacteria</taxon>
        <taxon>Bacillati</taxon>
        <taxon>Bacillota</taxon>
        <taxon>Bacilli</taxon>
        <taxon>Bacillales</taxon>
        <taxon>Bacillaceae</taxon>
        <taxon>Halobacillus</taxon>
    </lineage>
</organism>